<reference evidence="2 3" key="2">
    <citation type="journal article" date="2015" name="Eukaryot. Cell">
        <title>Asexual propagation of a virulent clone complex in a human and feline outbreak of sporotrichosis.</title>
        <authorList>
            <person name="Teixeira Mde M."/>
            <person name="Rodrigues A.M."/>
            <person name="Tsui C.K."/>
            <person name="de Almeida L.G."/>
            <person name="Van Diepeningen A.D."/>
            <person name="van den Ende B.G."/>
            <person name="Fernandes G.F."/>
            <person name="Kano R."/>
            <person name="Hamelin R.C."/>
            <person name="Lopes-Bezerra L.M."/>
            <person name="Vasconcelos A.T."/>
            <person name="de Hoog S."/>
            <person name="de Camargo Z.P."/>
            <person name="Felipe M.S."/>
        </authorList>
    </citation>
    <scope>NUCLEOTIDE SEQUENCE [LARGE SCALE GENOMIC DNA]</scope>
    <source>
        <strain evidence="2 3">1099-18</strain>
    </source>
</reference>
<dbReference type="SUPFAM" id="SSF50129">
    <property type="entry name" value="GroES-like"/>
    <property type="match status" value="1"/>
</dbReference>
<accession>A0A0F2MHF0</accession>
<dbReference type="PANTHER" id="PTHR11695">
    <property type="entry name" value="ALCOHOL DEHYDROGENASE RELATED"/>
    <property type="match status" value="1"/>
</dbReference>
<gene>
    <name evidence="2" type="ORF">SPSK_06439</name>
</gene>
<evidence type="ECO:0000313" key="3">
    <source>
        <dbReference type="Proteomes" id="UP000033710"/>
    </source>
</evidence>
<feature type="domain" description="Enoyl reductase (ER)" evidence="1">
    <location>
        <begin position="14"/>
        <end position="344"/>
    </location>
</feature>
<protein>
    <recommendedName>
        <fullName evidence="1">Enoyl reductase (ER) domain-containing protein</fullName>
    </recommendedName>
</protein>
<dbReference type="SMART" id="SM00829">
    <property type="entry name" value="PKS_ER"/>
    <property type="match status" value="1"/>
</dbReference>
<dbReference type="AlphaFoldDB" id="A0A0F2MHF0"/>
<dbReference type="OrthoDB" id="3509362at2759"/>
<dbReference type="Pfam" id="PF08240">
    <property type="entry name" value="ADH_N"/>
    <property type="match status" value="1"/>
</dbReference>
<sequence>MHRKMRAWVRTKRGMPPTSLKLRTDVPTPANPTGSISSDVIIRVSHVALQFNSRLFLNLLPSVPFWGSRTWIPELEFSGEVVAAGGGAPPEVRDVGTRVVAFQTISGLALGYGVLAEYVRIPGTQVVPLPESVDFVQASGVTGAGCTALKLLRKSGVKRGQRVLINGASGSVGSVLIQLCKSRGIYVVGIASSANEATVRGWGADEFVDYRAHVGSLPEFLTETYRDTPFDFIMDCVGTQDLFVGSPGYLKAEGATLNIGALEGVFRVTGNLLSNMLRPVWLGGVPRRYIFFSSPPLHDDVVILAQLMGEGKLTTPVDSVFDMEELLAAYDRIATKRACGKVVIKVGPN</sequence>
<dbReference type="GeneID" id="27668422"/>
<dbReference type="Pfam" id="PF13602">
    <property type="entry name" value="ADH_zinc_N_2"/>
    <property type="match status" value="1"/>
</dbReference>
<dbReference type="VEuPathDB" id="FungiDB:SPSK_06439"/>
<dbReference type="InterPro" id="IPR036291">
    <property type="entry name" value="NAD(P)-bd_dom_sf"/>
</dbReference>
<dbReference type="CDD" id="cd08267">
    <property type="entry name" value="MDR1"/>
    <property type="match status" value="1"/>
</dbReference>
<dbReference type="PANTHER" id="PTHR11695:SF294">
    <property type="entry name" value="RETICULON-4-INTERACTING PROTEIN 1, MITOCHONDRIAL"/>
    <property type="match status" value="1"/>
</dbReference>
<dbReference type="Gene3D" id="3.40.50.720">
    <property type="entry name" value="NAD(P)-binding Rossmann-like Domain"/>
    <property type="match status" value="1"/>
</dbReference>
<comment type="caution">
    <text evidence="2">The sequence shown here is derived from an EMBL/GenBank/DDBJ whole genome shotgun (WGS) entry which is preliminary data.</text>
</comment>
<evidence type="ECO:0000259" key="1">
    <source>
        <dbReference type="SMART" id="SM00829"/>
    </source>
</evidence>
<dbReference type="KEGG" id="ssck:SPSK_06439"/>
<dbReference type="InterPro" id="IPR013154">
    <property type="entry name" value="ADH-like_N"/>
</dbReference>
<organism evidence="2 3">
    <name type="scientific">Sporothrix schenckii 1099-18</name>
    <dbReference type="NCBI Taxonomy" id="1397361"/>
    <lineage>
        <taxon>Eukaryota</taxon>
        <taxon>Fungi</taxon>
        <taxon>Dikarya</taxon>
        <taxon>Ascomycota</taxon>
        <taxon>Pezizomycotina</taxon>
        <taxon>Sordariomycetes</taxon>
        <taxon>Sordariomycetidae</taxon>
        <taxon>Ophiostomatales</taxon>
        <taxon>Ophiostomataceae</taxon>
        <taxon>Sporothrix</taxon>
    </lineage>
</organism>
<dbReference type="Gene3D" id="3.90.180.10">
    <property type="entry name" value="Medium-chain alcohol dehydrogenases, catalytic domain"/>
    <property type="match status" value="1"/>
</dbReference>
<proteinExistence type="predicted"/>
<dbReference type="GO" id="GO:0005739">
    <property type="term" value="C:mitochondrion"/>
    <property type="evidence" value="ECO:0007669"/>
    <property type="project" value="TreeGrafter"/>
</dbReference>
<name>A0A0F2MHF0_SPOSC</name>
<dbReference type="InterPro" id="IPR050700">
    <property type="entry name" value="YIM1/Zinc_Alcohol_DH_Fams"/>
</dbReference>
<dbReference type="EMBL" id="AXCR01000001">
    <property type="protein sequence ID" value="KJR89052.1"/>
    <property type="molecule type" value="Genomic_DNA"/>
</dbReference>
<dbReference type="InterPro" id="IPR011032">
    <property type="entry name" value="GroES-like_sf"/>
</dbReference>
<dbReference type="InterPro" id="IPR020843">
    <property type="entry name" value="ER"/>
</dbReference>
<evidence type="ECO:0000313" key="2">
    <source>
        <dbReference type="EMBL" id="KJR89052.1"/>
    </source>
</evidence>
<dbReference type="Proteomes" id="UP000033710">
    <property type="component" value="Unassembled WGS sequence"/>
</dbReference>
<dbReference type="GO" id="GO:0016491">
    <property type="term" value="F:oxidoreductase activity"/>
    <property type="evidence" value="ECO:0007669"/>
    <property type="project" value="InterPro"/>
</dbReference>
<reference evidence="2 3" key="1">
    <citation type="journal article" date="2014" name="BMC Genomics">
        <title>Comparative genomics of the major fungal agents of human and animal Sporotrichosis: Sporothrix schenckii and Sporothrix brasiliensis.</title>
        <authorList>
            <person name="Teixeira M.M."/>
            <person name="de Almeida L.G."/>
            <person name="Kubitschek-Barreira P."/>
            <person name="Alves F.L."/>
            <person name="Kioshima E.S."/>
            <person name="Abadio A.K."/>
            <person name="Fernandes L."/>
            <person name="Derengowski L.S."/>
            <person name="Ferreira K.S."/>
            <person name="Souza R.C."/>
            <person name="Ruiz J.C."/>
            <person name="de Andrade N.C."/>
            <person name="Paes H.C."/>
            <person name="Nicola A.M."/>
            <person name="Albuquerque P."/>
            <person name="Gerber A.L."/>
            <person name="Martins V.P."/>
            <person name="Peconick L.D."/>
            <person name="Neto A.V."/>
            <person name="Chaucanez C.B."/>
            <person name="Silva P.A."/>
            <person name="Cunha O.L."/>
            <person name="de Oliveira F.F."/>
            <person name="dos Santos T.C."/>
            <person name="Barros A.L."/>
            <person name="Soares M.A."/>
            <person name="de Oliveira L.M."/>
            <person name="Marini M.M."/>
            <person name="Villalobos-Duno H."/>
            <person name="Cunha M.M."/>
            <person name="de Hoog S."/>
            <person name="da Silveira J.F."/>
            <person name="Henrissat B."/>
            <person name="Nino-Vega G.A."/>
            <person name="Cisalpino P.S."/>
            <person name="Mora-Montes H.M."/>
            <person name="Almeida S.R."/>
            <person name="Stajich J.E."/>
            <person name="Lopes-Bezerra L.M."/>
            <person name="Vasconcelos A.T."/>
            <person name="Felipe M.S."/>
        </authorList>
    </citation>
    <scope>NUCLEOTIDE SEQUENCE [LARGE SCALE GENOMIC DNA]</scope>
    <source>
        <strain evidence="2 3">1099-18</strain>
    </source>
</reference>
<dbReference type="RefSeq" id="XP_016591728.1">
    <property type="nucleotide sequence ID" value="XM_016733145.1"/>
</dbReference>
<dbReference type="SUPFAM" id="SSF51735">
    <property type="entry name" value="NAD(P)-binding Rossmann-fold domains"/>
    <property type="match status" value="1"/>
</dbReference>